<dbReference type="GO" id="GO:0003955">
    <property type="term" value="F:NAD(P)H dehydrogenase (quinone) activity"/>
    <property type="evidence" value="ECO:0007669"/>
    <property type="project" value="UniProtKB-EC"/>
</dbReference>
<proteinExistence type="predicted"/>
<evidence type="ECO:0000259" key="1">
    <source>
        <dbReference type="Pfam" id="PF13460"/>
    </source>
</evidence>
<name>A0AAU8DQ56_9ACTN</name>
<dbReference type="Gene3D" id="3.90.25.10">
    <property type="entry name" value="UDP-galactose 4-epimerase, domain 1"/>
    <property type="match status" value="1"/>
</dbReference>
<reference evidence="2" key="1">
    <citation type="submission" date="2024-05" db="EMBL/GenBank/DDBJ databases">
        <authorList>
            <person name="Cai S.Y."/>
            <person name="Jin L.M."/>
            <person name="Li H.R."/>
        </authorList>
    </citation>
    <scope>NUCLEOTIDE SEQUENCE</scope>
    <source>
        <strain evidence="2">A5-74</strain>
    </source>
</reference>
<dbReference type="Gene3D" id="3.40.50.720">
    <property type="entry name" value="NAD(P)-binding Rossmann-like Domain"/>
    <property type="match status" value="1"/>
</dbReference>
<accession>A0AAU8DQ56</accession>
<dbReference type="InterPro" id="IPR052718">
    <property type="entry name" value="NmrA-type_oxidoreductase"/>
</dbReference>
<dbReference type="EC" id="1.6.5.2" evidence="2"/>
<protein>
    <submittedName>
        <fullName evidence="2">SDR family oxidoreductase</fullName>
        <ecNumber evidence="2">1.6.5.2</ecNumber>
    </submittedName>
</protein>
<dbReference type="InterPro" id="IPR016040">
    <property type="entry name" value="NAD(P)-bd_dom"/>
</dbReference>
<dbReference type="Pfam" id="PF13460">
    <property type="entry name" value="NAD_binding_10"/>
    <property type="match status" value="1"/>
</dbReference>
<dbReference type="CDD" id="cd05269">
    <property type="entry name" value="TMR_SDR_a"/>
    <property type="match status" value="1"/>
</dbReference>
<dbReference type="SUPFAM" id="SSF51735">
    <property type="entry name" value="NAD(P)-binding Rossmann-fold domains"/>
    <property type="match status" value="1"/>
</dbReference>
<evidence type="ECO:0000313" key="2">
    <source>
        <dbReference type="EMBL" id="XCG64125.1"/>
    </source>
</evidence>
<keyword evidence="2" id="KW-0560">Oxidoreductase</keyword>
<dbReference type="AlphaFoldDB" id="A0AAU8DQ56"/>
<feature type="domain" description="NAD(P)-binding" evidence="1">
    <location>
        <begin position="11"/>
        <end position="184"/>
    </location>
</feature>
<gene>
    <name evidence="2" type="ORF">ABLG96_01905</name>
</gene>
<dbReference type="InterPro" id="IPR036291">
    <property type="entry name" value="NAD(P)-bd_dom_sf"/>
</dbReference>
<sequence>MTAAHPLAVTGSTGALGGLVARLLADSAVPQRLLVRDPSRAPVLPRTSVHRSDYADRAAVQAALEGVEVLFMVSAAESADRLDQHRSFVDAAAAAGVRQVVYTSFLAAASDAIFTLARDHFATEEHIKASGMGWTFLRDSFYLDFVASVVGDDDVIRGPGGTGRCAFVSRADVARTAAVILQDPGSHLGCRYDLTGPEALSFAEAAEQLSAARRTITYHDESVEEAYESRRKWPAPAWQYDAWVSTYSAIASGDLAEVSTAVLDITGRAPITLAQHLATANPPA</sequence>
<dbReference type="RefSeq" id="WP_353649738.1">
    <property type="nucleotide sequence ID" value="NZ_CP159218.1"/>
</dbReference>
<dbReference type="EMBL" id="CP159218">
    <property type="protein sequence ID" value="XCG64125.1"/>
    <property type="molecule type" value="Genomic_DNA"/>
</dbReference>
<dbReference type="PANTHER" id="PTHR47129:SF1">
    <property type="entry name" value="NMRA-LIKE DOMAIN-CONTAINING PROTEIN"/>
    <property type="match status" value="1"/>
</dbReference>
<dbReference type="PANTHER" id="PTHR47129">
    <property type="entry name" value="QUINONE OXIDOREDUCTASE 2"/>
    <property type="match status" value="1"/>
</dbReference>
<organism evidence="2">
    <name type="scientific">Nakamurella sp. A5-74</name>
    <dbReference type="NCBI Taxonomy" id="3158264"/>
    <lineage>
        <taxon>Bacteria</taxon>
        <taxon>Bacillati</taxon>
        <taxon>Actinomycetota</taxon>
        <taxon>Actinomycetes</taxon>
        <taxon>Nakamurellales</taxon>
        <taxon>Nakamurellaceae</taxon>
        <taxon>Nakamurella</taxon>
    </lineage>
</organism>